<evidence type="ECO:0000259" key="8">
    <source>
        <dbReference type="Pfam" id="PF07687"/>
    </source>
</evidence>
<evidence type="ECO:0000313" key="9">
    <source>
        <dbReference type="EMBL" id="KRT93026.1"/>
    </source>
</evidence>
<dbReference type="InterPro" id="IPR033687">
    <property type="entry name" value="YodQ-like"/>
</dbReference>
<name>A0A0T6BMZ9_9BACI</name>
<evidence type="ECO:0000256" key="5">
    <source>
        <dbReference type="ARBA" id="ARBA00022801"/>
    </source>
</evidence>
<dbReference type="PANTHER" id="PTHR43808:SF25">
    <property type="entry name" value="PEPTIDASE M20 DIMERISATION DOMAIN-CONTAINING PROTEIN"/>
    <property type="match status" value="1"/>
</dbReference>
<evidence type="ECO:0000313" key="11">
    <source>
        <dbReference type="Proteomes" id="UP000036168"/>
    </source>
</evidence>
<reference evidence="9" key="2">
    <citation type="submission" date="2015-10" db="EMBL/GenBank/DDBJ databases">
        <authorList>
            <person name="Gilbert D.G."/>
        </authorList>
    </citation>
    <scope>NUCLEOTIDE SEQUENCE</scope>
    <source>
        <strain evidence="9">GO-13</strain>
    </source>
</reference>
<reference evidence="10 12" key="3">
    <citation type="submission" date="2023-03" db="EMBL/GenBank/DDBJ databases">
        <title>Agriculturally important microbes genome sequencing.</title>
        <authorList>
            <person name="Dunlap C."/>
        </authorList>
    </citation>
    <scope>NUCLEOTIDE SEQUENCE [LARGE SCALE GENOMIC DNA]</scope>
    <source>
        <strain evidence="10 12">CBP-3203</strain>
    </source>
</reference>
<keyword evidence="5 9" id="KW-0378">Hydrolase</keyword>
<comment type="caution">
    <text evidence="9">The sequence shown here is derived from an EMBL/GenBank/DDBJ whole genome shotgun (WGS) entry which is preliminary data.</text>
</comment>
<keyword evidence="7" id="KW-0170">Cobalt</keyword>
<dbReference type="InterPro" id="IPR002933">
    <property type="entry name" value="Peptidase_M20"/>
</dbReference>
<dbReference type="Proteomes" id="UP000036168">
    <property type="component" value="Unassembled WGS sequence"/>
</dbReference>
<evidence type="ECO:0000256" key="1">
    <source>
        <dbReference type="ARBA" id="ARBA00001941"/>
    </source>
</evidence>
<dbReference type="EMBL" id="LECW02000024">
    <property type="protein sequence ID" value="KRT93026.1"/>
    <property type="molecule type" value="Genomic_DNA"/>
</dbReference>
<dbReference type="InterPro" id="IPR011650">
    <property type="entry name" value="Peptidase_M20_dimer"/>
</dbReference>
<keyword evidence="12" id="KW-1185">Reference proteome</keyword>
<dbReference type="Proteomes" id="UP001341297">
    <property type="component" value="Unassembled WGS sequence"/>
</dbReference>
<evidence type="ECO:0000256" key="6">
    <source>
        <dbReference type="ARBA" id="ARBA00022833"/>
    </source>
</evidence>
<dbReference type="SUPFAM" id="SSF53187">
    <property type="entry name" value="Zn-dependent exopeptidases"/>
    <property type="match status" value="1"/>
</dbReference>
<comment type="cofactor">
    <cofactor evidence="2">
        <name>Zn(2+)</name>
        <dbReference type="ChEBI" id="CHEBI:29105"/>
    </cofactor>
</comment>
<dbReference type="GO" id="GO:0008777">
    <property type="term" value="F:acetylornithine deacetylase activity"/>
    <property type="evidence" value="ECO:0007669"/>
    <property type="project" value="UniProtKB-EC"/>
</dbReference>
<reference evidence="9 11" key="1">
    <citation type="journal article" date="2015" name="Int. J. Syst. Evol. Microbiol.">
        <title>Bacillus glycinifermentans sp. nov., isolated from fermented soybean paste.</title>
        <authorList>
            <person name="Kim S.J."/>
            <person name="Dunlap C.A."/>
            <person name="Kwon S.W."/>
            <person name="Rooney A.P."/>
        </authorList>
    </citation>
    <scope>NUCLEOTIDE SEQUENCE [LARGE SCALE GENOMIC DNA]</scope>
    <source>
        <strain evidence="9 11">GO-13</strain>
    </source>
</reference>
<dbReference type="GO" id="GO:0046872">
    <property type="term" value="F:metal ion binding"/>
    <property type="evidence" value="ECO:0007669"/>
    <property type="project" value="UniProtKB-KW"/>
</dbReference>
<dbReference type="SUPFAM" id="SSF55031">
    <property type="entry name" value="Bacterial exopeptidase dimerisation domain"/>
    <property type="match status" value="1"/>
</dbReference>
<dbReference type="STRING" id="1664069.BGLY_2549"/>
<keyword evidence="6" id="KW-0862">Zinc</keyword>
<evidence type="ECO:0000313" key="12">
    <source>
        <dbReference type="Proteomes" id="UP001341297"/>
    </source>
</evidence>
<organism evidence="9 11">
    <name type="scientific">Bacillus glycinifermentans</name>
    <dbReference type="NCBI Taxonomy" id="1664069"/>
    <lineage>
        <taxon>Bacteria</taxon>
        <taxon>Bacillati</taxon>
        <taxon>Bacillota</taxon>
        <taxon>Bacilli</taxon>
        <taxon>Bacillales</taxon>
        <taxon>Bacillaceae</taxon>
        <taxon>Bacillus</taxon>
    </lineage>
</organism>
<dbReference type="NCBIfam" id="NF005373">
    <property type="entry name" value="PRK06915.1"/>
    <property type="match status" value="1"/>
</dbReference>
<dbReference type="Gene3D" id="3.30.70.360">
    <property type="match status" value="1"/>
</dbReference>
<dbReference type="EC" id="3.5.1.16" evidence="9"/>
<evidence type="ECO:0000256" key="4">
    <source>
        <dbReference type="ARBA" id="ARBA00022723"/>
    </source>
</evidence>
<sequence>METIEKKVCDWIDSHEIKAVRLLKKLVGEKSTMGQEFHAQAVVLEKLRQFDAEIDVWEPSIKQLRQHPLFKSDRTSFKESPNIVARKRGTGGGKSLILNGHIDVVPEGSKKDWDTGPFQPVVKQGRIYGRGTTDMKGGSTALLMAMEAIEKCGIRLKGDLIFQSVVDEECGGAGTLAAVTRGYRADGALIPEPTNMKLFIKQQGSMWFRITVKGLSAHGGTRYEGVSAIEKSMIVIESIRQLEKVRNKRITDPLYENIPIPVPINIGTIKGGTWPSSVADTVMIEGRCGIAPSESPEDVQSELESWLKDLEYQDEWFKHYPAELEWFGAMWLPNDLTGDDELATTLKSAYQTITGEQPIVEASPWATDGGVLSHAGNTPVIVFGPGETKLAHQANEYIEKDALIKAAKIISLFIMKWCDIERIT</sequence>
<dbReference type="Pfam" id="PF01546">
    <property type="entry name" value="Peptidase_M20"/>
    <property type="match status" value="1"/>
</dbReference>
<protein>
    <submittedName>
        <fullName evidence="9">Acetylornithine deacetylase</fullName>
        <ecNumber evidence="9">3.5.1.16</ecNumber>
    </submittedName>
    <submittedName>
        <fullName evidence="10">Peptidase</fullName>
    </submittedName>
</protein>
<dbReference type="CDD" id="cd03895">
    <property type="entry name" value="M20_ArgE_DapE-like"/>
    <property type="match status" value="1"/>
</dbReference>
<comment type="cofactor">
    <cofactor evidence="1">
        <name>Co(2+)</name>
        <dbReference type="ChEBI" id="CHEBI:48828"/>
    </cofactor>
</comment>
<dbReference type="InterPro" id="IPR010182">
    <property type="entry name" value="ArgE/DapE"/>
</dbReference>
<dbReference type="PANTHER" id="PTHR43808">
    <property type="entry name" value="ACETYLORNITHINE DEACETYLASE"/>
    <property type="match status" value="1"/>
</dbReference>
<dbReference type="Pfam" id="PF07687">
    <property type="entry name" value="M20_dimer"/>
    <property type="match status" value="1"/>
</dbReference>
<evidence type="ECO:0000256" key="7">
    <source>
        <dbReference type="ARBA" id="ARBA00023285"/>
    </source>
</evidence>
<dbReference type="RefSeq" id="WP_057957649.1">
    <property type="nucleotide sequence ID" value="NZ_CP023481.1"/>
</dbReference>
<dbReference type="InterPro" id="IPR036264">
    <property type="entry name" value="Bact_exopeptidase_dim_dom"/>
</dbReference>
<proteinExistence type="inferred from homology"/>
<evidence type="ECO:0000256" key="2">
    <source>
        <dbReference type="ARBA" id="ARBA00001947"/>
    </source>
</evidence>
<gene>
    <name evidence="9" type="ORF">AB447_221110</name>
    <name evidence="10" type="ORF">P8828_17945</name>
</gene>
<keyword evidence="4" id="KW-0479">Metal-binding</keyword>
<dbReference type="EMBL" id="JARRTL010000019">
    <property type="protein sequence ID" value="MEC0486665.1"/>
    <property type="molecule type" value="Genomic_DNA"/>
</dbReference>
<dbReference type="AlphaFoldDB" id="A0A0T6BMZ9"/>
<dbReference type="Gene3D" id="3.40.630.10">
    <property type="entry name" value="Zn peptidases"/>
    <property type="match status" value="1"/>
</dbReference>
<accession>A0A0T6BMZ9</accession>
<feature type="domain" description="Peptidase M20 dimerisation" evidence="8">
    <location>
        <begin position="201"/>
        <end position="314"/>
    </location>
</feature>
<dbReference type="NCBIfam" id="TIGR01910">
    <property type="entry name" value="DapE-ArgE"/>
    <property type="match status" value="1"/>
</dbReference>
<dbReference type="InterPro" id="IPR050072">
    <property type="entry name" value="Peptidase_M20A"/>
</dbReference>
<evidence type="ECO:0000313" key="10">
    <source>
        <dbReference type="EMBL" id="MEC0486665.1"/>
    </source>
</evidence>
<comment type="similarity">
    <text evidence="3">Belongs to the peptidase M20A family.</text>
</comment>
<dbReference type="OrthoDB" id="9792335at2"/>
<evidence type="ECO:0000256" key="3">
    <source>
        <dbReference type="ARBA" id="ARBA00006247"/>
    </source>
</evidence>